<evidence type="ECO:0000256" key="2">
    <source>
        <dbReference type="ARBA" id="ARBA00022763"/>
    </source>
</evidence>
<gene>
    <name evidence="6" type="ORF">GCM10010371_57330</name>
</gene>
<dbReference type="InterPro" id="IPR053848">
    <property type="entry name" value="IMS_HHH_1"/>
</dbReference>
<reference evidence="6" key="2">
    <citation type="submission" date="2020-09" db="EMBL/GenBank/DDBJ databases">
        <authorList>
            <person name="Sun Q."/>
            <person name="Ohkuma M."/>
        </authorList>
    </citation>
    <scope>NUCLEOTIDE SEQUENCE</scope>
    <source>
        <strain evidence="6">JCM 4834</strain>
    </source>
</reference>
<accession>A0A918VC14</accession>
<dbReference type="SUPFAM" id="SSF56672">
    <property type="entry name" value="DNA/RNA polymerases"/>
    <property type="match status" value="1"/>
</dbReference>
<evidence type="ECO:0000256" key="4">
    <source>
        <dbReference type="SAM" id="MobiDB-lite"/>
    </source>
</evidence>
<dbReference type="GO" id="GO:0006281">
    <property type="term" value="P:DNA repair"/>
    <property type="evidence" value="ECO:0007669"/>
    <property type="project" value="InterPro"/>
</dbReference>
<feature type="domain" description="UmuC" evidence="5">
    <location>
        <begin position="27"/>
        <end position="128"/>
    </location>
</feature>
<dbReference type="Pfam" id="PF11799">
    <property type="entry name" value="IMS_C"/>
    <property type="match status" value="1"/>
</dbReference>
<organism evidence="6 7">
    <name type="scientific">Streptomyces subrutilus</name>
    <dbReference type="NCBI Taxonomy" id="36818"/>
    <lineage>
        <taxon>Bacteria</taxon>
        <taxon>Bacillati</taxon>
        <taxon>Actinomycetota</taxon>
        <taxon>Actinomycetes</taxon>
        <taxon>Kitasatosporales</taxon>
        <taxon>Streptomycetaceae</taxon>
        <taxon>Streptomyces</taxon>
    </lineage>
</organism>
<feature type="compositionally biased region" description="Polar residues" evidence="4">
    <location>
        <begin position="328"/>
        <end position="338"/>
    </location>
</feature>
<dbReference type="GO" id="GO:0003887">
    <property type="term" value="F:DNA-directed DNA polymerase activity"/>
    <property type="evidence" value="ECO:0007669"/>
    <property type="project" value="InterPro"/>
</dbReference>
<evidence type="ECO:0000313" key="7">
    <source>
        <dbReference type="Proteomes" id="UP000634660"/>
    </source>
</evidence>
<dbReference type="EMBL" id="BMVX01000028">
    <property type="protein sequence ID" value="GGZ89960.1"/>
    <property type="molecule type" value="Genomic_DNA"/>
</dbReference>
<proteinExistence type="inferred from homology"/>
<dbReference type="Proteomes" id="UP000634660">
    <property type="component" value="Unassembled WGS sequence"/>
</dbReference>
<dbReference type="Gene3D" id="3.30.1490.100">
    <property type="entry name" value="DNA polymerase, Y-family, little finger domain"/>
    <property type="match status" value="1"/>
</dbReference>
<protein>
    <recommendedName>
        <fullName evidence="5">UmuC domain-containing protein</fullName>
    </recommendedName>
</protein>
<evidence type="ECO:0000259" key="5">
    <source>
        <dbReference type="PROSITE" id="PS50173"/>
    </source>
</evidence>
<evidence type="ECO:0000256" key="1">
    <source>
        <dbReference type="ARBA" id="ARBA00010945"/>
    </source>
</evidence>
<comment type="function">
    <text evidence="3">Poorly processive, error-prone DNA polymerase involved in untargeted mutagenesis. Copies undamaged DNA at stalled replication forks, which arise in vivo from mismatched or misaligned primer ends. These misaligned primers can be extended by PolIV. Exhibits no 3'-5' exonuclease (proofreading) activity. May be involved in translesional synthesis, in conjunction with the beta clamp from PolIII.</text>
</comment>
<evidence type="ECO:0000256" key="3">
    <source>
        <dbReference type="ARBA" id="ARBA00025589"/>
    </source>
</evidence>
<dbReference type="SUPFAM" id="SSF100879">
    <property type="entry name" value="Lesion bypass DNA polymerase (Y-family), little finger domain"/>
    <property type="match status" value="1"/>
</dbReference>
<dbReference type="PANTHER" id="PTHR35369">
    <property type="entry name" value="BLR3025 PROTEIN-RELATED"/>
    <property type="match status" value="1"/>
</dbReference>
<feature type="region of interest" description="Disordered" evidence="4">
    <location>
        <begin position="323"/>
        <end position="356"/>
    </location>
</feature>
<reference evidence="6" key="1">
    <citation type="journal article" date="2014" name="Int. J. Syst. Evol. Microbiol.">
        <title>Complete genome sequence of Corynebacterium casei LMG S-19264T (=DSM 44701T), isolated from a smear-ripened cheese.</title>
        <authorList>
            <consortium name="US DOE Joint Genome Institute (JGI-PGF)"/>
            <person name="Walter F."/>
            <person name="Albersmeier A."/>
            <person name="Kalinowski J."/>
            <person name="Ruckert C."/>
        </authorList>
    </citation>
    <scope>NUCLEOTIDE SEQUENCE</scope>
    <source>
        <strain evidence="6">JCM 4834</strain>
    </source>
</reference>
<comment type="caution">
    <text evidence="6">The sequence shown here is derived from an EMBL/GenBank/DDBJ whole genome shotgun (WGS) entry which is preliminary data.</text>
</comment>
<dbReference type="InterPro" id="IPR001126">
    <property type="entry name" value="UmuC"/>
</dbReference>
<dbReference type="InterPro" id="IPR043502">
    <property type="entry name" value="DNA/RNA_pol_sf"/>
</dbReference>
<keyword evidence="2" id="KW-0227">DNA damage</keyword>
<dbReference type="InterPro" id="IPR017961">
    <property type="entry name" value="DNA_pol_Y-fam_little_finger"/>
</dbReference>
<dbReference type="PANTHER" id="PTHR35369:SF2">
    <property type="entry name" value="BLR3025 PROTEIN"/>
    <property type="match status" value="1"/>
</dbReference>
<dbReference type="InterPro" id="IPR043128">
    <property type="entry name" value="Rev_trsase/Diguanyl_cyclase"/>
</dbReference>
<dbReference type="InterPro" id="IPR036775">
    <property type="entry name" value="DNA_pol_Y-fam_lit_finger_sf"/>
</dbReference>
<dbReference type="GO" id="GO:0003684">
    <property type="term" value="F:damaged DNA binding"/>
    <property type="evidence" value="ECO:0007669"/>
    <property type="project" value="InterPro"/>
</dbReference>
<dbReference type="Gene3D" id="1.10.150.20">
    <property type="entry name" value="5' to 3' exonuclease, C-terminal subdomain"/>
    <property type="match status" value="1"/>
</dbReference>
<evidence type="ECO:0000313" key="6">
    <source>
        <dbReference type="EMBL" id="GGZ89960.1"/>
    </source>
</evidence>
<dbReference type="PROSITE" id="PS50173">
    <property type="entry name" value="UMUC"/>
    <property type="match status" value="1"/>
</dbReference>
<comment type="similarity">
    <text evidence="1">Belongs to the DNA polymerase type-Y family.</text>
</comment>
<dbReference type="Gene3D" id="3.30.70.270">
    <property type="match status" value="1"/>
</dbReference>
<dbReference type="AlphaFoldDB" id="A0A918VC14"/>
<dbReference type="Pfam" id="PF21999">
    <property type="entry name" value="IMS_HHH_1"/>
    <property type="match status" value="1"/>
</dbReference>
<name>A0A918VC14_9ACTN</name>
<sequence length="356" mass="37688">MSAMNQRLILHAHFHLPHPGDADLYAQLLALAEGITPRVQALAPDAAHLDITGALRYWDRDPAGLAALLRLRTLALHGVQTTCAIAPNRMLATMAAAATPPGTTTVIGAGDVERWLRPRPAAALYGVGPATAGKLRTYGLHTVGDVADTPVPALIRLFGAAAGRALHAHAQGQDPRTVQTQPIAKSLGAERAFEHDVLDPAEHRRAVLCLAEEVGARLRDGEQAAGGLALSVRYADRSSSTRNRTLTEPSAHTRAIATTAYELYDLLALQRARVRSITLRAHDLRPASDATQQLALGPSDDRALAIEAVTDRARARYGPGTLRPAALATSTPRASNGISGAKTFLPALPSSEGNRR</sequence>
<dbReference type="InterPro" id="IPR050356">
    <property type="entry name" value="SulA_CellDiv_inhibitor"/>
</dbReference>